<feature type="compositionally biased region" description="Polar residues" evidence="3">
    <location>
        <begin position="61"/>
        <end position="75"/>
    </location>
</feature>
<accession>A0A2K1IZX8</accession>
<reference evidence="5" key="3">
    <citation type="submission" date="2020-12" db="UniProtKB">
        <authorList>
            <consortium name="EnsemblPlants"/>
        </authorList>
    </citation>
    <scope>IDENTIFICATION</scope>
</reference>
<evidence type="ECO:0000256" key="1">
    <source>
        <dbReference type="ARBA" id="ARBA00023015"/>
    </source>
</evidence>
<dbReference type="AlphaFoldDB" id="A0A2K1IZX8"/>
<dbReference type="RefSeq" id="XP_024402722.1">
    <property type="nucleotide sequence ID" value="XM_024546954.2"/>
</dbReference>
<dbReference type="Gramene" id="Pp3c18_4830V3.1">
    <property type="protein sequence ID" value="PAC:32983321.CDS.1"/>
    <property type="gene ID" value="Pp3c18_4830"/>
</dbReference>
<sequence>MTLQILSKRSCPVEVGPSAKRWKSQSSWAIEGVAPVAATSAAAEAAEGSACVKQEDPITLQEPTSVLDLQTSPGRSSSSGSLSSHSSLSGDETSFPSLAGTDICSEDQTSSELLPVSTVESVHNDHDIASWMECMEDPNGPLALTDFSKCEEGGEVRQAEVKLDGGIETGIDHFVNADIDFGFELSLDDNDHEAFANYMLSDPGLCLMDEPKFLNFPEGFQDAHRLLELGDSLSSMIDSAPGIGVGEVQSSDASSTPGSDVSYEPGYSGSQNWESNPLEVQQPLDSGLQLVHLLLACAEAIEESNFDTARPMLSRLKAISNPYGDPMQRISLYFADALSDRLTKESETPVSAAPISSPVELDTDLAYQSFYEVLPFAKFTHFTANQAIFEAVGYHNKIHVVDLDIQQGLQWPSFLQTLALRPGGPPSLKITAVGTNAASLQLTKRRLSEFAQALEVPFELIVLVEDLDNLDKEKFQIEPDEALAVNCSQVLHRLSGSEAVLQKLLLLLRSLNPEVVTLLEVEANHNGANLISRFVEALHYYCALFDALEASVSSDSPDRFRIENITLASEIRGIVALEGSGRGARHVKSETWQSHFTKCGFRNRPLSSYAVQQAQLLLGYFVTGETPTYKLSEEFGVLIMGWQDTPVMAVSSWSC</sequence>
<dbReference type="OrthoDB" id="1938000at2759"/>
<dbReference type="GO" id="GO:0043565">
    <property type="term" value="F:sequence-specific DNA binding"/>
    <property type="evidence" value="ECO:0000318"/>
    <property type="project" value="GO_Central"/>
</dbReference>
<evidence type="ECO:0000313" key="5">
    <source>
        <dbReference type="EnsemblPlants" id="PAC:32983321.CDS.1"/>
    </source>
</evidence>
<dbReference type="Pfam" id="PF03514">
    <property type="entry name" value="GRAS"/>
    <property type="match status" value="1"/>
</dbReference>
<evidence type="ECO:0000256" key="3">
    <source>
        <dbReference type="SAM" id="MobiDB-lite"/>
    </source>
</evidence>
<feature type="compositionally biased region" description="Polar residues" evidence="3">
    <location>
        <begin position="268"/>
        <end position="277"/>
    </location>
</feature>
<evidence type="ECO:0000313" key="4">
    <source>
        <dbReference type="EMBL" id="PNR34837.1"/>
    </source>
</evidence>
<dbReference type="GO" id="GO:0003700">
    <property type="term" value="F:DNA-binding transcription factor activity"/>
    <property type="evidence" value="ECO:0000318"/>
    <property type="project" value="GO_Central"/>
</dbReference>
<dbReference type="GO" id="GO:0005634">
    <property type="term" value="C:nucleus"/>
    <property type="evidence" value="ECO:0000318"/>
    <property type="project" value="GO_Central"/>
</dbReference>
<feature type="compositionally biased region" description="Polar residues" evidence="3">
    <location>
        <begin position="248"/>
        <end position="259"/>
    </location>
</feature>
<evidence type="ECO:0000256" key="2">
    <source>
        <dbReference type="ARBA" id="ARBA00023163"/>
    </source>
</evidence>
<dbReference type="PROSITE" id="PS50985">
    <property type="entry name" value="GRAS"/>
    <property type="match status" value="1"/>
</dbReference>
<dbReference type="GeneID" id="112295414"/>
<evidence type="ECO:0000313" key="6">
    <source>
        <dbReference type="Proteomes" id="UP000006727"/>
    </source>
</evidence>
<keyword evidence="1" id="KW-0805">Transcription regulation</keyword>
<protein>
    <submittedName>
        <fullName evidence="4 5">Uncharacterized protein</fullName>
    </submittedName>
</protein>
<dbReference type="Gramene" id="Pp3c18_4830V3.2">
    <property type="protein sequence ID" value="PAC:32983322.CDS.1"/>
    <property type="gene ID" value="Pp3c18_4830"/>
</dbReference>
<feature type="region of interest" description="Disordered" evidence="3">
    <location>
        <begin position="244"/>
        <end position="277"/>
    </location>
</feature>
<dbReference type="EMBL" id="ABEU02000018">
    <property type="protein sequence ID" value="PNR34837.1"/>
    <property type="molecule type" value="Genomic_DNA"/>
</dbReference>
<proteinExistence type="predicted"/>
<feature type="region of interest" description="Disordered" evidence="3">
    <location>
        <begin position="44"/>
        <end position="102"/>
    </location>
</feature>
<keyword evidence="2" id="KW-0804">Transcription</keyword>
<name>A0A2K1IZX8_PHYPA</name>
<dbReference type="PaxDb" id="3218-PP1S17_52V6.1"/>
<dbReference type="EnsemblPlants" id="Pp3c18_4830V3.2">
    <property type="protein sequence ID" value="PAC:32983322.CDS.1"/>
    <property type="gene ID" value="Pp3c18_4830"/>
</dbReference>
<dbReference type="PANTHER" id="PTHR31636">
    <property type="entry name" value="OSJNBA0084A10.13 PROTEIN-RELATED"/>
    <property type="match status" value="1"/>
</dbReference>
<dbReference type="InterPro" id="IPR005202">
    <property type="entry name" value="TF_GRAS"/>
</dbReference>
<reference evidence="4 6" key="1">
    <citation type="journal article" date="2008" name="Science">
        <title>The Physcomitrella genome reveals evolutionary insights into the conquest of land by plants.</title>
        <authorList>
            <person name="Rensing S."/>
            <person name="Lang D."/>
            <person name="Zimmer A."/>
            <person name="Terry A."/>
            <person name="Salamov A."/>
            <person name="Shapiro H."/>
            <person name="Nishiyama T."/>
            <person name="Perroud P.-F."/>
            <person name="Lindquist E."/>
            <person name="Kamisugi Y."/>
            <person name="Tanahashi T."/>
            <person name="Sakakibara K."/>
            <person name="Fujita T."/>
            <person name="Oishi K."/>
            <person name="Shin-I T."/>
            <person name="Kuroki Y."/>
            <person name="Toyoda A."/>
            <person name="Suzuki Y."/>
            <person name="Hashimoto A."/>
            <person name="Yamaguchi K."/>
            <person name="Sugano A."/>
            <person name="Kohara Y."/>
            <person name="Fujiyama A."/>
            <person name="Anterola A."/>
            <person name="Aoki S."/>
            <person name="Ashton N."/>
            <person name="Barbazuk W.B."/>
            <person name="Barker E."/>
            <person name="Bennetzen J."/>
            <person name="Bezanilla M."/>
            <person name="Blankenship R."/>
            <person name="Cho S.H."/>
            <person name="Dutcher S."/>
            <person name="Estelle M."/>
            <person name="Fawcett J.A."/>
            <person name="Gundlach H."/>
            <person name="Hanada K."/>
            <person name="Heyl A."/>
            <person name="Hicks K.A."/>
            <person name="Hugh J."/>
            <person name="Lohr M."/>
            <person name="Mayer K."/>
            <person name="Melkozernov A."/>
            <person name="Murata T."/>
            <person name="Nelson D."/>
            <person name="Pils B."/>
            <person name="Prigge M."/>
            <person name="Reiss B."/>
            <person name="Renner T."/>
            <person name="Rombauts S."/>
            <person name="Rushton P."/>
            <person name="Sanderfoot A."/>
            <person name="Schween G."/>
            <person name="Shiu S.-H."/>
            <person name="Stueber K."/>
            <person name="Theodoulou F.L."/>
            <person name="Tu H."/>
            <person name="Van de Peer Y."/>
            <person name="Verrier P.J."/>
            <person name="Waters E."/>
            <person name="Wood A."/>
            <person name="Yang L."/>
            <person name="Cove D."/>
            <person name="Cuming A."/>
            <person name="Hasebe M."/>
            <person name="Lucas S."/>
            <person name="Mishler D.B."/>
            <person name="Reski R."/>
            <person name="Grigoriev I."/>
            <person name="Quatrano R.S."/>
            <person name="Boore J.L."/>
        </authorList>
    </citation>
    <scope>NUCLEOTIDE SEQUENCE [LARGE SCALE GENOMIC DNA]</scope>
    <source>
        <strain evidence="5 6">cv. Gransden 2004</strain>
    </source>
</reference>
<keyword evidence="6" id="KW-1185">Reference proteome</keyword>
<dbReference type="GO" id="GO:0006355">
    <property type="term" value="P:regulation of DNA-templated transcription"/>
    <property type="evidence" value="ECO:0000318"/>
    <property type="project" value="GO_Central"/>
</dbReference>
<dbReference type="OMA" id="IASWMEC"/>
<dbReference type="EnsemblPlants" id="Pp3c18_4830V3.1">
    <property type="protein sequence ID" value="PAC:32983321.CDS.1"/>
    <property type="gene ID" value="Pp3c18_4830"/>
</dbReference>
<feature type="compositionally biased region" description="Low complexity" evidence="3">
    <location>
        <begin position="76"/>
        <end position="90"/>
    </location>
</feature>
<gene>
    <name evidence="5" type="primary">LOC112295414</name>
    <name evidence="4" type="ORF">PHYPA_022735</name>
</gene>
<reference evidence="4 6" key="2">
    <citation type="journal article" date="2018" name="Plant J.">
        <title>The Physcomitrella patens chromosome-scale assembly reveals moss genome structure and evolution.</title>
        <authorList>
            <person name="Lang D."/>
            <person name="Ullrich K.K."/>
            <person name="Murat F."/>
            <person name="Fuchs J."/>
            <person name="Jenkins J."/>
            <person name="Haas F.B."/>
            <person name="Piednoel M."/>
            <person name="Gundlach H."/>
            <person name="Van Bel M."/>
            <person name="Meyberg R."/>
            <person name="Vives C."/>
            <person name="Morata J."/>
            <person name="Symeonidi A."/>
            <person name="Hiss M."/>
            <person name="Muchero W."/>
            <person name="Kamisugi Y."/>
            <person name="Saleh O."/>
            <person name="Blanc G."/>
            <person name="Decker E.L."/>
            <person name="van Gessel N."/>
            <person name="Grimwood J."/>
            <person name="Hayes R.D."/>
            <person name="Graham S.W."/>
            <person name="Gunter L.E."/>
            <person name="McDaniel S.F."/>
            <person name="Hoernstein S.N.W."/>
            <person name="Larsson A."/>
            <person name="Li F.W."/>
            <person name="Perroud P.F."/>
            <person name="Phillips J."/>
            <person name="Ranjan P."/>
            <person name="Rokshar D.S."/>
            <person name="Rothfels C.J."/>
            <person name="Schneider L."/>
            <person name="Shu S."/>
            <person name="Stevenson D.W."/>
            <person name="Thummler F."/>
            <person name="Tillich M."/>
            <person name="Villarreal Aguilar J.C."/>
            <person name="Widiez T."/>
            <person name="Wong G.K."/>
            <person name="Wymore A."/>
            <person name="Zhang Y."/>
            <person name="Zimmer A.D."/>
            <person name="Quatrano R.S."/>
            <person name="Mayer K.F.X."/>
            <person name="Goodstein D."/>
            <person name="Casacuberta J.M."/>
            <person name="Vandepoele K."/>
            <person name="Reski R."/>
            <person name="Cuming A.C."/>
            <person name="Tuskan G.A."/>
            <person name="Maumus F."/>
            <person name="Salse J."/>
            <person name="Schmutz J."/>
            <person name="Rensing S.A."/>
        </authorList>
    </citation>
    <scope>NUCLEOTIDE SEQUENCE [LARGE SCALE GENOMIC DNA]</scope>
    <source>
        <strain evidence="5 6">cv. Gransden 2004</strain>
    </source>
</reference>
<organism evidence="4">
    <name type="scientific">Physcomitrium patens</name>
    <name type="common">Spreading-leaved earth moss</name>
    <name type="synonym">Physcomitrella patens</name>
    <dbReference type="NCBI Taxonomy" id="3218"/>
    <lineage>
        <taxon>Eukaryota</taxon>
        <taxon>Viridiplantae</taxon>
        <taxon>Streptophyta</taxon>
        <taxon>Embryophyta</taxon>
        <taxon>Bryophyta</taxon>
        <taxon>Bryophytina</taxon>
        <taxon>Bryopsida</taxon>
        <taxon>Funariidae</taxon>
        <taxon>Funariales</taxon>
        <taxon>Funariaceae</taxon>
        <taxon>Physcomitrium</taxon>
    </lineage>
</organism>
<dbReference type="Proteomes" id="UP000006727">
    <property type="component" value="Chromosome 18"/>
</dbReference>